<dbReference type="DNASU" id="36859"/>
<organism evidence="3">
    <name type="scientific">Drosophila melanogaster</name>
    <name type="common">Fruit fly</name>
    <dbReference type="NCBI Taxonomy" id="7227"/>
    <lineage>
        <taxon>Eukaryota</taxon>
        <taxon>Metazoa</taxon>
        <taxon>Ecdysozoa</taxon>
        <taxon>Arthropoda</taxon>
        <taxon>Hexapoda</taxon>
        <taxon>Insecta</taxon>
        <taxon>Pterygota</taxon>
        <taxon>Neoptera</taxon>
        <taxon>Endopterygota</taxon>
        <taxon>Diptera</taxon>
        <taxon>Brachycera</taxon>
        <taxon>Muscomorpha</taxon>
        <taxon>Ephydroidea</taxon>
        <taxon>Drosophilidae</taxon>
        <taxon>Drosophila</taxon>
        <taxon>Sophophora</taxon>
    </lineage>
</organism>
<accession>Q8T0U2</accession>
<dbReference type="SMR" id="Q8T0U2"/>
<reference evidence="2 5" key="6">
    <citation type="journal article" date="2002" name="Genome Biol.">
        <title>Heterochromatic sequences in a Drosophila whole-genome shotgun assembly.</title>
        <authorList>
            <person name="Hoskins R.A."/>
            <person name="Smith C.D."/>
            <person name="Carlson J.W."/>
            <person name="Carvalho A.B."/>
            <person name="Halpern A."/>
            <person name="Kaminker J.S."/>
            <person name="Kennedy C."/>
            <person name="Mungall C.J."/>
            <person name="Sullivan B.A."/>
            <person name="Sutton G.G."/>
            <person name="Yasuhara J.C."/>
            <person name="Wakimoto B.T."/>
            <person name="Myers E.W."/>
            <person name="Celniker S.E."/>
            <person name="Rubin G.M."/>
            <person name="Karpen G.H."/>
        </authorList>
    </citation>
    <scope>NUCLEOTIDE SEQUENCE [LARGE SCALE GENOMIC DNA]</scope>
    <source>
        <strain evidence="5">Berkeley</strain>
    </source>
</reference>
<dbReference type="KEGG" id="dme:Dmel_CG5089"/>
<reference evidence="2 5" key="4">
    <citation type="journal article" date="2002" name="Genome Biol.">
        <title>Annotation of the Drosophila melanogaster euchromatic genome: a systematic review.</title>
        <authorList>
            <person name="Misra S."/>
            <person name="Crosby M.A."/>
            <person name="Mungall C.J."/>
            <person name="Matthews B.B."/>
            <person name="Campbell K.S."/>
            <person name="Hradecky P."/>
            <person name="Huang Y."/>
            <person name="Kaminker J.S."/>
            <person name="Millburn G.H."/>
            <person name="Prochnik S.E."/>
            <person name="Smith C.D."/>
            <person name="Tupy J.L."/>
            <person name="Whitfied E.J."/>
            <person name="Bayraktaroglu L."/>
            <person name="Berman B.P."/>
            <person name="Bettencourt B.R."/>
            <person name="Celniker S.E."/>
            <person name="de Grey A.D."/>
            <person name="Drysdale R.A."/>
            <person name="Harris N.L."/>
            <person name="Richter J."/>
            <person name="Russo S."/>
            <person name="Schroeder A.J."/>
            <person name="Shu S.Q."/>
            <person name="Stapleton M."/>
            <person name="Yamada C."/>
            <person name="Ashburner M."/>
            <person name="Gelbart W.M."/>
            <person name="Rubin G.M."/>
            <person name="Lewis S.E."/>
        </authorList>
    </citation>
    <scope>GENOME REANNOTATION</scope>
    <source>
        <strain evidence="5">Berkeley</strain>
    </source>
</reference>
<dbReference type="FlyBase" id="FBgn0034144">
    <property type="gene designation" value="CG5089"/>
</dbReference>
<dbReference type="EMBL" id="AY069053">
    <property type="protein sequence ID" value="AAL39198.1"/>
    <property type="molecule type" value="mRNA"/>
</dbReference>
<feature type="compositionally biased region" description="Basic and acidic residues" evidence="1">
    <location>
        <begin position="153"/>
        <end position="181"/>
    </location>
</feature>
<reference evidence="2" key="13">
    <citation type="journal article" date="2015" name="Genome Res.">
        <title>The Release 6 reference sequence of the Drosophila melanogaster genome.</title>
        <authorList>
            <person name="Hoskins R.A."/>
            <person name="Carlson J.W."/>
            <person name="Wan K.H."/>
            <person name="Park S."/>
            <person name="Mendez I."/>
            <person name="Galle S.E."/>
            <person name="Booth B.W."/>
            <person name="Pfeiffer B.D."/>
            <person name="George R.A."/>
            <person name="Svirskas R."/>
            <person name="Krzywinski M."/>
            <person name="Schein J."/>
            <person name="Accardo M.C."/>
            <person name="Damia E."/>
            <person name="Messina G."/>
            <person name="Mendez-Lago M."/>
            <person name="de Pablos B."/>
            <person name="Demakova O.V."/>
            <person name="Andreyeva E.N."/>
            <person name="Boldyreva L.V."/>
            <person name="Marra M."/>
            <person name="Carvalho A.B."/>
            <person name="Dimitri P."/>
            <person name="Villasante A."/>
            <person name="Zhimulev I.F."/>
            <person name="Rubin G.M."/>
            <person name="Karpen G.H."/>
            <person name="Celniker S.E."/>
        </authorList>
    </citation>
    <scope>NUCLEOTIDE SEQUENCE</scope>
</reference>
<dbReference type="EMBL" id="AE013599">
    <property type="protein sequence ID" value="AAF57975.2"/>
    <property type="molecule type" value="Genomic_DNA"/>
</dbReference>
<feature type="region of interest" description="Disordered" evidence="1">
    <location>
        <begin position="346"/>
        <end position="402"/>
    </location>
</feature>
<reference evidence="2" key="15">
    <citation type="submission" date="2020-05" db="EMBL/GenBank/DDBJ databases">
        <title>Drosophila melanogaster release 4 sequence.</title>
        <authorList>
            <consortium name="Berkeley Drosophila Genome Project"/>
            <person name="Celniker S."/>
            <person name="Carlson J."/>
            <person name="Wan K."/>
            <person name="Pfeiffer B."/>
            <person name="Frise E."/>
            <person name="George R."/>
            <person name="Hoskins R."/>
            <person name="Stapleton M."/>
            <person name="Pacleb J."/>
            <person name="Park S."/>
            <person name="Svirskas R."/>
            <person name="Smith E."/>
            <person name="Yu C."/>
            <person name="Rubin G."/>
        </authorList>
    </citation>
    <scope>NUCLEOTIDE SEQUENCE</scope>
</reference>
<sequence>MNTTFKMARTSLNHSWRFVSNKAKGQFSSLRRLPAVTSQNRRYADRYTFDDQTQAQIQGIKKMKEMSAVPRESPWRDSEWSPDFPERLDELGYESHCNDRLYIAKNKIRHEQQKYELEREERRKQAQRRINSHFAKGQAEPDLLRRRTISQDPADHQRRQEAIIEQNRRRWQNRPESRRETNTSGITYRPVKRKETYIEEDMQRESEDYQRQRRNTESSEEAQDSQTVVYDSNRPTADWLRKRQEESEAEHWHSWHTCPCSRESETTEEVKPHLKRKKVVGIPPAYPRDYQRRGYHQISPPVYALKAKTIVMIPKRRPSGIDKQYHKFAMKQVALWQQDFDAIQDNGQPLQMPGLVPKKEEEKKPKRKEERRSVEPPRFRMVVKSRAPASRPSTPVFNYSGQMDMPPAIAGPSAYMGSHRKSNGESWRNFLRASSS</sequence>
<dbReference type="AlphaFoldDB" id="Q8T0U2"/>
<dbReference type="AGR" id="FB:FBgn0034144"/>
<evidence type="ECO:0000313" key="2">
    <source>
        <dbReference type="EMBL" id="AAF57975.2"/>
    </source>
</evidence>
<reference evidence="2" key="12">
    <citation type="journal article" date="2015" name="G3 (Bethesda)">
        <title>Gene Model Annotations for Drosophila melanogaster: The Rule-Benders.</title>
        <authorList>
            <consortium name="FlyBase Consortium"/>
            <person name="Crosby M.A."/>
            <person name="Gramates L.S."/>
            <person name="Dos Santos G."/>
            <person name="Matthews B.B."/>
            <person name="St Pierre S.E."/>
            <person name="Zhou P."/>
            <person name="Schroeder A.J."/>
            <person name="Falls K."/>
            <person name="Emmert D.B."/>
            <person name="Russo S.M."/>
            <person name="Gelbart W.M."/>
            <person name="null"/>
        </authorList>
    </citation>
    <scope>NUCLEOTIDE SEQUENCE</scope>
</reference>
<reference evidence="2 5" key="9">
    <citation type="journal article" date="2007" name="Science">
        <title>The Release 5.1 annotation of Drosophila melanogaster heterochromatin.</title>
        <authorList>
            <person name="Smith C.D."/>
            <person name="Shu S."/>
            <person name="Mungall C.J."/>
            <person name="Karpen G.H."/>
        </authorList>
    </citation>
    <scope>NUCLEOTIDE SEQUENCE [LARGE SCALE GENOMIC DNA]</scope>
    <source>
        <strain evidence="5">Berkeley</strain>
    </source>
</reference>
<reference evidence="2" key="8">
    <citation type="submission" date="2006-08" db="EMBL/GenBank/DDBJ databases">
        <authorList>
            <person name="Celniker S."/>
            <person name="Carlson J."/>
            <person name="Wan K."/>
            <person name="Frise E."/>
            <person name="Hoskins R."/>
            <person name="Park S."/>
            <person name="Svirskas R."/>
            <person name="Rubin G."/>
        </authorList>
    </citation>
    <scope>NUCLEOTIDE SEQUENCE</scope>
</reference>
<dbReference type="OMA" id="PAYPRDY"/>
<reference evidence="2 5" key="3">
    <citation type="journal article" date="2002" name="Genome Biol.">
        <title>Finishing a whole-genome shotgun: release 3 of the Drosophila melanogaster euchromatic genome sequence.</title>
        <authorList>
            <person name="Celniker S.E."/>
            <person name="Wheeler D.A."/>
            <person name="Kronmiller B."/>
            <person name="Carlson J.W."/>
            <person name="Halpern A."/>
            <person name="Patel S."/>
            <person name="Adams M."/>
            <person name="Champe M."/>
            <person name="Dugan S.P."/>
            <person name="Frise E."/>
            <person name="Hodgson A."/>
            <person name="George R.A."/>
            <person name="Hoskins R.A."/>
            <person name="Laverty T."/>
            <person name="Muzny D.M."/>
            <person name="Nelson C.R."/>
            <person name="Pacleb J.M."/>
            <person name="Park S."/>
            <person name="Pfeiffer B.D."/>
            <person name="Richards S."/>
            <person name="Sodergren E.J."/>
            <person name="Svirskas R."/>
            <person name="Tabor P.E."/>
            <person name="Wan K."/>
            <person name="Stapleton M."/>
            <person name="Sutton G.G."/>
            <person name="Venter C."/>
            <person name="Weinstock G."/>
            <person name="Scherer S.E."/>
            <person name="Myers E.W."/>
            <person name="Gibbs R.A."/>
            <person name="Rubin G.M."/>
        </authorList>
    </citation>
    <scope>NUCLEOTIDE SEQUENCE [LARGE SCALE GENOMIC DNA]</scope>
    <source>
        <strain evidence="5">Berkeley</strain>
    </source>
</reference>
<feature type="compositionally biased region" description="Basic and acidic residues" evidence="1">
    <location>
        <begin position="193"/>
        <end position="217"/>
    </location>
</feature>
<evidence type="ECO:0000256" key="1">
    <source>
        <dbReference type="SAM" id="MobiDB-lite"/>
    </source>
</evidence>
<dbReference type="OrthoDB" id="7865559at2759"/>
<dbReference type="PaxDb" id="7227-FBpp0086253"/>
<feature type="region of interest" description="Disordered" evidence="1">
    <location>
        <begin position="114"/>
        <end position="228"/>
    </location>
</feature>
<reference evidence="2" key="11">
    <citation type="journal article" date="2015" name="G3 (Bethesda)">
        <title>Gene Model Annotations for Drosophila melanogaster: Impact of High-Throughput Data.</title>
        <authorList>
            <consortium name="FlyBase Consortium"/>
            <person name="Matthews B.B."/>
            <person name="Dos Santos G."/>
            <person name="Crosby M.A."/>
            <person name="Emmert D.B."/>
            <person name="St Pierre S.E."/>
            <person name="Gramates L.S."/>
            <person name="Zhou P."/>
            <person name="Schroeder A.J."/>
            <person name="Falls K."/>
            <person name="Strelets V."/>
            <person name="Russo S.M."/>
            <person name="Gelbart W.M."/>
            <person name="null"/>
        </authorList>
    </citation>
    <scope>NUCLEOTIDE SEQUENCE</scope>
</reference>
<dbReference type="UCSC" id="CG5089-RA">
    <property type="organism name" value="d. melanogaster"/>
</dbReference>
<evidence type="ECO:0000313" key="3">
    <source>
        <dbReference type="EMBL" id="AAL39198.1"/>
    </source>
</evidence>
<dbReference type="BioGRID-ORCS" id="36859">
    <property type="hits" value="0 hits in 1 CRISPR screen"/>
</dbReference>
<reference evidence="3" key="2">
    <citation type="submission" date="2001-12" db="EMBL/GenBank/DDBJ databases">
        <authorList>
            <person name="Stapleton M."/>
            <person name="Brokstein P."/>
            <person name="Hong L."/>
            <person name="Agbayani A."/>
            <person name="Carlson J."/>
            <person name="Champe M."/>
            <person name="Chavez C."/>
            <person name="Dorsett V."/>
            <person name="Farfan D."/>
            <person name="Frise E."/>
            <person name="George R."/>
            <person name="Gonzalez M."/>
            <person name="Guarin H."/>
            <person name="Li P."/>
            <person name="Liao G."/>
            <person name="Miranda A."/>
            <person name="Mungall C.J."/>
            <person name="Nunoo J."/>
            <person name="Pacleb J."/>
            <person name="Paragas V."/>
            <person name="Park S."/>
            <person name="Phouanenavong S."/>
            <person name="Wan K."/>
            <person name="Yu C."/>
            <person name="Lewis S.E."/>
            <person name="Rubin G.M."/>
            <person name="Celniker S."/>
        </authorList>
    </citation>
    <scope>NUCLEOTIDE SEQUENCE</scope>
    <source>
        <strain evidence="3">Berkeley</strain>
    </source>
</reference>
<reference evidence="2 5" key="10">
    <citation type="journal article" date="2007" name="Science">
        <title>Sequence finishing and mapping of Drosophila melanogaster heterochromatin.</title>
        <authorList>
            <person name="Hoskins R.A."/>
            <person name="Carlson J.W."/>
            <person name="Kennedy C."/>
            <person name="Acevedo D."/>
            <person name="Evans-Holm M."/>
            <person name="Frise E."/>
            <person name="Wan K.H."/>
            <person name="Park S."/>
            <person name="Mendez-Lago M."/>
            <person name="Rossi F."/>
            <person name="Villasante A."/>
            <person name="Dimitri P."/>
            <person name="Karpen G.H."/>
            <person name="Celniker S.E."/>
        </authorList>
    </citation>
    <scope>NUCLEOTIDE SEQUENCE [LARGE SCALE GENOMIC DNA]</scope>
    <source>
        <strain evidence="5">Berkeley</strain>
    </source>
</reference>
<dbReference type="STRING" id="7227.FBpp0086253"/>
<reference evidence="2 5" key="5">
    <citation type="journal article" date="2002" name="Genome Biol.">
        <title>The transposable elements of the Drosophila melanogaster euchromatin: a genomics perspective.</title>
        <authorList>
            <person name="Kaminker J.S."/>
            <person name="Bergman C.M."/>
            <person name="Kronmiller B."/>
            <person name="Carlson J."/>
            <person name="Svirskas R."/>
            <person name="Patel S."/>
            <person name="Frise E."/>
            <person name="Wheeler D.A."/>
            <person name="Lewis S.E."/>
            <person name="Rubin G.M."/>
            <person name="Ashburner M."/>
            <person name="Celniker S.E."/>
        </authorList>
    </citation>
    <scope>NUCLEOTIDE SEQUENCE [LARGE SCALE GENOMIC DNA]</scope>
    <source>
        <strain evidence="5">Berkeley</strain>
    </source>
</reference>
<reference evidence="2" key="14">
    <citation type="submission" date="2020-04" db="EMBL/GenBank/DDBJ databases">
        <authorList>
            <consortium name="FlyBase"/>
        </authorList>
    </citation>
    <scope>NUCLEOTIDE SEQUENCE</scope>
</reference>
<accession>Q9V7S0</accession>
<keyword evidence="5" id="KW-1185">Reference proteome</keyword>
<gene>
    <name evidence="2" type="primary">Dmel\CG5089</name>
    <name evidence="2" type="synonym">anon-WO0140519.170</name>
    <name evidence="3 4" type="ORF">CG5089</name>
    <name evidence="2" type="ORF">Dmel_CG5089</name>
</gene>
<dbReference type="GeneID" id="36859"/>
<dbReference type="Bgee" id="FBgn0034144">
    <property type="expression patterns" value="Expressed in early-mid elongation-stage spermatid (Drosophila) in testis and 36 other cell types or tissues"/>
</dbReference>
<name>Q8T0U2_DROME</name>
<dbReference type="VEuPathDB" id="VectorBase:FBgn0034144"/>
<evidence type="ECO:0000313" key="4">
    <source>
        <dbReference type="FlyBase" id="FBgn0034144"/>
    </source>
</evidence>
<dbReference type="Proteomes" id="UP000000803">
    <property type="component" value="Chromosome 2R"/>
</dbReference>
<feature type="compositionally biased region" description="Polar residues" evidence="1">
    <location>
        <begin position="391"/>
        <end position="401"/>
    </location>
</feature>
<reference evidence="2 5" key="7">
    <citation type="journal article" date="2005" name="PLoS Comput. Biol.">
        <title>Combined evidence annotation of transposable elements in genome sequences.</title>
        <authorList>
            <person name="Quesneville H."/>
            <person name="Bergman C.M."/>
            <person name="Andrieu O."/>
            <person name="Autard D."/>
            <person name="Nouaud D."/>
            <person name="Ashburner M."/>
            <person name="Anxolabehere D."/>
        </authorList>
    </citation>
    <scope>NUCLEOTIDE SEQUENCE [LARGE SCALE GENOMIC DNA]</scope>
    <source>
        <strain evidence="5">Berkeley</strain>
    </source>
</reference>
<dbReference type="IntAct" id="Q8T0U2">
    <property type="interactions" value="3"/>
</dbReference>
<dbReference type="HOGENOM" id="CLU_647719_0_0_1"/>
<evidence type="ECO:0000313" key="5">
    <source>
        <dbReference type="Proteomes" id="UP000000803"/>
    </source>
</evidence>
<protein>
    <submittedName>
        <fullName evidence="3">GH06435p</fullName>
    </submittedName>
</protein>
<feature type="compositionally biased region" description="Basic and acidic residues" evidence="1">
    <location>
        <begin position="357"/>
        <end position="378"/>
    </location>
</feature>
<feature type="compositionally biased region" description="Basic and acidic residues" evidence="1">
    <location>
        <begin position="114"/>
        <end position="124"/>
    </location>
</feature>
<dbReference type="RefSeq" id="NP_611142.3">
    <property type="nucleotide sequence ID" value="NM_137298.3"/>
</dbReference>
<proteinExistence type="evidence at transcript level"/>
<reference evidence="2 5" key="1">
    <citation type="journal article" date="2000" name="Science">
        <title>The genome sequence of Drosophila melanogaster.</title>
        <authorList>
            <person name="Adams M.D."/>
            <person name="Celniker S.E."/>
            <person name="Holt R.A."/>
            <person name="Evans C.A."/>
            <person name="Gocayne J.D."/>
            <person name="Amanatides P.G."/>
            <person name="Scherer S.E."/>
            <person name="Li P.W."/>
            <person name="Hoskins R.A."/>
            <person name="Galle R.F."/>
            <person name="George R.A."/>
            <person name="Lewis S.E."/>
            <person name="Richards S."/>
            <person name="Ashburner M."/>
            <person name="Henderson S.N."/>
            <person name="Sutton G.G."/>
            <person name="Wortman J.R."/>
            <person name="Yandell M.D."/>
            <person name="Zhang Q."/>
            <person name="Chen L.X."/>
            <person name="Brandon R.C."/>
            <person name="Rogers Y.H."/>
            <person name="Blazej R.G."/>
            <person name="Champe M."/>
            <person name="Pfeiffer B.D."/>
            <person name="Wan K.H."/>
            <person name="Doyle C."/>
            <person name="Baxter E.G."/>
            <person name="Helt G."/>
            <person name="Nelson C.R."/>
            <person name="Gabor G.L."/>
            <person name="Abril J.F."/>
            <person name="Agbayani A."/>
            <person name="An H.J."/>
            <person name="Andrews-Pfannkoch C."/>
            <person name="Baldwin D."/>
            <person name="Ballew R.M."/>
            <person name="Basu A."/>
            <person name="Baxendale J."/>
            <person name="Bayraktaroglu L."/>
            <person name="Beasley E.M."/>
            <person name="Beeson K.Y."/>
            <person name="Benos P.V."/>
            <person name="Berman B.P."/>
            <person name="Bhandari D."/>
            <person name="Bolshakov S."/>
            <person name="Borkova D."/>
            <person name="Botchan M.R."/>
            <person name="Bouck J."/>
            <person name="Brokstein P."/>
            <person name="Brottier P."/>
            <person name="Burtis K.C."/>
            <person name="Busam D.A."/>
            <person name="Butler H."/>
            <person name="Cadieu E."/>
            <person name="Center A."/>
            <person name="Chandra I."/>
            <person name="Cherry J.M."/>
            <person name="Cawley S."/>
            <person name="Dahlke C."/>
            <person name="Davenport L.B."/>
            <person name="Davies P."/>
            <person name="de Pablos B."/>
            <person name="Delcher A."/>
            <person name="Deng Z."/>
            <person name="Mays A.D."/>
            <person name="Dew I."/>
            <person name="Dietz S.M."/>
            <person name="Dodson K."/>
            <person name="Doup L.E."/>
            <person name="Downes M."/>
            <person name="Dugan-Rocha S."/>
            <person name="Dunkov B.C."/>
            <person name="Dunn P."/>
            <person name="Durbin K.J."/>
            <person name="Evangelista C.C."/>
            <person name="Ferraz C."/>
            <person name="Ferriera S."/>
            <person name="Fleischmann W."/>
            <person name="Fosler C."/>
            <person name="Gabrielian A.E."/>
            <person name="Garg N.S."/>
            <person name="Gelbart W.M."/>
            <person name="Glasser K."/>
            <person name="Glodek A."/>
            <person name="Gong F."/>
            <person name="Gorrell J.H."/>
            <person name="Gu Z."/>
            <person name="Guan P."/>
            <person name="Harris M."/>
            <person name="Harris N.L."/>
            <person name="Harvey D."/>
            <person name="Heiman T.J."/>
            <person name="Hernandez J.R."/>
            <person name="Houck J."/>
            <person name="Hostin D."/>
            <person name="Houston K.A."/>
            <person name="Howland T.J."/>
            <person name="Wei M.H."/>
            <person name="Ibegwam C."/>
            <person name="Jalali M."/>
            <person name="Kalush F."/>
            <person name="Karpen G.H."/>
            <person name="Ke Z."/>
            <person name="Kennison J.A."/>
            <person name="Ketchum K.A."/>
            <person name="Kimmel B.E."/>
            <person name="Kodira C.D."/>
            <person name="Kraft C."/>
            <person name="Kravitz S."/>
            <person name="Kulp D."/>
            <person name="Lai Z."/>
            <person name="Lasko P."/>
            <person name="Lei Y."/>
            <person name="Levitsky A.A."/>
            <person name="Li J."/>
            <person name="Li Z."/>
            <person name="Liang Y."/>
            <person name="Lin X."/>
            <person name="Liu X."/>
            <person name="Mattei B."/>
            <person name="McIntosh T.C."/>
            <person name="McLeod M.P."/>
            <person name="McPherson D."/>
            <person name="Merkulov G."/>
            <person name="Milshina N.V."/>
            <person name="Mobarry C."/>
            <person name="Morris J."/>
            <person name="Moshrefi A."/>
            <person name="Mount S.M."/>
            <person name="Moy M."/>
            <person name="Murphy B."/>
            <person name="Murphy L."/>
            <person name="Muzny D.M."/>
            <person name="Nelson D.L."/>
            <person name="Nelson D.R."/>
            <person name="Nelson K.A."/>
            <person name="Nixon K."/>
            <person name="Nusskern D.R."/>
            <person name="Pacleb J.M."/>
            <person name="Palazzolo M."/>
            <person name="Pittman G.S."/>
            <person name="Pan S."/>
            <person name="Pollard J."/>
            <person name="Puri V."/>
            <person name="Reese M.G."/>
            <person name="Reinert K."/>
            <person name="Remington K."/>
            <person name="Saunders R.D."/>
            <person name="Scheeler F."/>
            <person name="Shen H."/>
            <person name="Shue B.C."/>
            <person name="Siden-Kiamos I."/>
            <person name="Simpson M."/>
            <person name="Skupski M.P."/>
            <person name="Smith T."/>
            <person name="Spier E."/>
            <person name="Spradling A.C."/>
            <person name="Stapleton M."/>
            <person name="Strong R."/>
            <person name="Sun E."/>
            <person name="Svirskas R."/>
            <person name="Tector C."/>
            <person name="Turner R."/>
            <person name="Venter E."/>
            <person name="Wang A.H."/>
            <person name="Wang X."/>
            <person name="Wang Z.Y."/>
            <person name="Wassarman D.A."/>
            <person name="Weinstock G.M."/>
            <person name="Weissenbach J."/>
            <person name="Williams S.M."/>
            <person name="WoodageT"/>
            <person name="Worley K.C."/>
            <person name="Wu D."/>
            <person name="Yang S."/>
            <person name="Yao Q.A."/>
            <person name="Ye J."/>
            <person name="Yeh R.F."/>
            <person name="Zaveri J.S."/>
            <person name="Zhan M."/>
            <person name="Zhang G."/>
            <person name="Zhao Q."/>
            <person name="Zheng L."/>
            <person name="Zheng X.H."/>
            <person name="Zhong F.N."/>
            <person name="Zhong W."/>
            <person name="Zhou X."/>
            <person name="Zhu S."/>
            <person name="Zhu X."/>
            <person name="Smith H.O."/>
            <person name="Gibbs R.A."/>
            <person name="Myers E.W."/>
            <person name="Rubin G.M."/>
            <person name="Venter J.C."/>
        </authorList>
    </citation>
    <scope>NUCLEOTIDE SEQUENCE [LARGE SCALE GENOMIC DNA]</scope>
    <source>
        <strain evidence="5">Berkeley</strain>
    </source>
</reference>
<dbReference type="InParanoid" id="Q8T0U2"/>